<organism evidence="1 2">
    <name type="scientific">Desmophyllum pertusum</name>
    <dbReference type="NCBI Taxonomy" id="174260"/>
    <lineage>
        <taxon>Eukaryota</taxon>
        <taxon>Metazoa</taxon>
        <taxon>Cnidaria</taxon>
        <taxon>Anthozoa</taxon>
        <taxon>Hexacorallia</taxon>
        <taxon>Scleractinia</taxon>
        <taxon>Caryophylliina</taxon>
        <taxon>Caryophylliidae</taxon>
        <taxon>Desmophyllum</taxon>
    </lineage>
</organism>
<gene>
    <name evidence="1" type="primary">EXO5_1</name>
    <name evidence="1" type="ORF">OS493_030092</name>
</gene>
<dbReference type="OrthoDB" id="354769at2759"/>
<keyword evidence="1" id="KW-0378">Hydrolase</keyword>
<evidence type="ECO:0000313" key="1">
    <source>
        <dbReference type="EMBL" id="KAJ7377281.1"/>
    </source>
</evidence>
<sequence length="114" mass="12715">MFNDLLTGKLNNAMLLSELQLNGDAVLSEDVVKFAKDCSLPCNKLTQITDLVLKRFQGSAVPKISSIVVEYCSQVSCEVISRTSMDLDEEWTQSQLAYNAAILERRKGDHWCGN</sequence>
<protein>
    <submittedName>
        <fullName evidence="1">Mitochondrial 5'-3' exonuclease and sliding exonuclease</fullName>
    </submittedName>
</protein>
<comment type="caution">
    <text evidence="1">The sequence shown here is derived from an EMBL/GenBank/DDBJ whole genome shotgun (WGS) entry which is preliminary data.</text>
</comment>
<evidence type="ECO:0000313" key="2">
    <source>
        <dbReference type="Proteomes" id="UP001163046"/>
    </source>
</evidence>
<dbReference type="EMBL" id="MU826381">
    <property type="protein sequence ID" value="KAJ7377281.1"/>
    <property type="molecule type" value="Genomic_DNA"/>
</dbReference>
<dbReference type="AlphaFoldDB" id="A0A9W9Z8T0"/>
<name>A0A9W9Z8T0_9CNID</name>
<accession>A0A9W9Z8T0</accession>
<keyword evidence="2" id="KW-1185">Reference proteome</keyword>
<keyword evidence="1" id="KW-0540">Nuclease</keyword>
<proteinExistence type="predicted"/>
<keyword evidence="1" id="KW-0269">Exonuclease</keyword>
<reference evidence="1" key="1">
    <citation type="submission" date="2023-01" db="EMBL/GenBank/DDBJ databases">
        <title>Genome assembly of the deep-sea coral Lophelia pertusa.</title>
        <authorList>
            <person name="Herrera S."/>
            <person name="Cordes E."/>
        </authorList>
    </citation>
    <scope>NUCLEOTIDE SEQUENCE</scope>
    <source>
        <strain evidence="1">USNM1676648</strain>
        <tissue evidence="1">Polyp</tissue>
    </source>
</reference>
<dbReference type="GO" id="GO:0004527">
    <property type="term" value="F:exonuclease activity"/>
    <property type="evidence" value="ECO:0007669"/>
    <property type="project" value="UniProtKB-KW"/>
</dbReference>
<dbReference type="Proteomes" id="UP001163046">
    <property type="component" value="Unassembled WGS sequence"/>
</dbReference>